<organism evidence="2 3">
    <name type="scientific">Paragonimus skrjabini miyazakii</name>
    <dbReference type="NCBI Taxonomy" id="59628"/>
    <lineage>
        <taxon>Eukaryota</taxon>
        <taxon>Metazoa</taxon>
        <taxon>Spiralia</taxon>
        <taxon>Lophotrochozoa</taxon>
        <taxon>Platyhelminthes</taxon>
        <taxon>Trematoda</taxon>
        <taxon>Digenea</taxon>
        <taxon>Plagiorchiida</taxon>
        <taxon>Troglotremata</taxon>
        <taxon>Troglotrematidae</taxon>
        <taxon>Paragonimus</taxon>
    </lineage>
</organism>
<proteinExistence type="predicted"/>
<feature type="region of interest" description="Disordered" evidence="1">
    <location>
        <begin position="616"/>
        <end position="651"/>
    </location>
</feature>
<keyword evidence="3" id="KW-1185">Reference proteome</keyword>
<evidence type="ECO:0000313" key="3">
    <source>
        <dbReference type="Proteomes" id="UP000822476"/>
    </source>
</evidence>
<dbReference type="AlphaFoldDB" id="A0A8S9YN55"/>
<feature type="region of interest" description="Disordered" evidence="1">
    <location>
        <begin position="570"/>
        <end position="594"/>
    </location>
</feature>
<protein>
    <submittedName>
        <fullName evidence="2">Uncharacterized protein</fullName>
    </submittedName>
</protein>
<accession>A0A8S9YN55</accession>
<gene>
    <name evidence="2" type="ORF">EG68_07331</name>
</gene>
<feature type="region of interest" description="Disordered" evidence="1">
    <location>
        <begin position="454"/>
        <end position="476"/>
    </location>
</feature>
<feature type="region of interest" description="Disordered" evidence="1">
    <location>
        <begin position="529"/>
        <end position="554"/>
    </location>
</feature>
<feature type="compositionally biased region" description="Low complexity" evidence="1">
    <location>
        <begin position="529"/>
        <end position="545"/>
    </location>
</feature>
<dbReference type="Proteomes" id="UP000822476">
    <property type="component" value="Unassembled WGS sequence"/>
</dbReference>
<evidence type="ECO:0000313" key="2">
    <source>
        <dbReference type="EMBL" id="KAF7234024.1"/>
    </source>
</evidence>
<comment type="caution">
    <text evidence="2">The sequence shown here is derived from an EMBL/GenBank/DDBJ whole genome shotgun (WGS) entry which is preliminary data.</text>
</comment>
<dbReference type="OrthoDB" id="10354448at2759"/>
<dbReference type="EMBL" id="JTDE01014723">
    <property type="protein sequence ID" value="KAF7234024.1"/>
    <property type="molecule type" value="Genomic_DNA"/>
</dbReference>
<sequence>MYNLNLPVDLKKAAALEKRHYLKKVRKHVILNKRTSSLNIIDPDEKLSVGNIRISKKLRKNEPSLDLQTISFESGFNDIASESAIYGELSAIYSRESDERYNSVPNWLDTDQKQWEYKDTPKRAWETALGIKSPDIASQNKHDLLLRTQSGVEDPRKTTGPTGQLASRSLKSQAVENRNEVFCNLTVKVYPTGVPVITRTIQKKPSSLQSESEIKVEETKEMRGHPNVVCFATNEQNILPKKSNSYGYLSAGLKNAEATVCSSLPAKSKSIDSLGTNAVNTQAGKIIKGKFGGLKRSISIHEMHFAETVTVIKLDFQSYLRLLPETKCATINSVTSNRTSSTRSFKTIHPYTYECLAAKLKRLNNPFGFVRRRNFEEFRRPNGTRDGSERSGSLGITPVTSERVNEMIELNEVTLTNLDSLEILGGKLGNEYVPTTCIFQRGDSSLGVEYMENSVGRDPSTPEDFNEFEQPNNKNDCPQSIRELFQIDTGMFDETCSFSEEIQKSPLHLQPIQMAHLGSEAKTLRAIETQVSQSGSSSSVSTPDVPSDRARSSNIQTQEEVLENCLQVKPSWPTESASSSNPTATDQPTPNRRILNLFTGHGRWSNQQKSNLHASLTTSVKGRTVSDTSANPAGGNHSRSMFTWKSKTIPSGTNDTAKTTLINLTEEQHDESLQLPEGLLVLQTEKNVKTDRLIERLQRQVCTTLRPLIVSVLFSSDCGQHIVNVTYRKNICSSLELTENDFLINFQEALCNPTPVLHVVESEVFEENRSSSKS</sequence>
<name>A0A8S9YN55_9TREM</name>
<evidence type="ECO:0000256" key="1">
    <source>
        <dbReference type="SAM" id="MobiDB-lite"/>
    </source>
</evidence>
<feature type="compositionally biased region" description="Polar residues" evidence="1">
    <location>
        <begin position="573"/>
        <end position="590"/>
    </location>
</feature>
<reference evidence="2" key="1">
    <citation type="submission" date="2019-07" db="EMBL/GenBank/DDBJ databases">
        <title>Annotation for the trematode Paragonimus miyazaki's.</title>
        <authorList>
            <person name="Choi Y.-J."/>
        </authorList>
    </citation>
    <scope>NUCLEOTIDE SEQUENCE</scope>
    <source>
        <strain evidence="2">Japan</strain>
    </source>
</reference>
<feature type="compositionally biased region" description="Polar residues" evidence="1">
    <location>
        <begin position="159"/>
        <end position="170"/>
    </location>
</feature>
<feature type="region of interest" description="Disordered" evidence="1">
    <location>
        <begin position="149"/>
        <end position="170"/>
    </location>
</feature>